<sequence length="74" mass="8784">MQFSHNNCRFFSTAHLQVLISGRPDALIEVKDFIKFKIAMYDRRHGERRRQDSTDFNPDEERRSGKERRKAVGS</sequence>
<dbReference type="AlphaFoldDB" id="A0A5K7YSN8"/>
<dbReference type="Proteomes" id="UP000427906">
    <property type="component" value="Chromosome"/>
</dbReference>
<feature type="region of interest" description="Disordered" evidence="1">
    <location>
        <begin position="44"/>
        <end position="74"/>
    </location>
</feature>
<feature type="compositionally biased region" description="Basic and acidic residues" evidence="1">
    <location>
        <begin position="44"/>
        <end position="64"/>
    </location>
</feature>
<dbReference type="EMBL" id="AP021874">
    <property type="protein sequence ID" value="BBO72356.1"/>
    <property type="molecule type" value="Genomic_DNA"/>
</dbReference>
<gene>
    <name evidence="2" type="ORF">DSCA_62860</name>
</gene>
<feature type="compositionally biased region" description="Basic residues" evidence="1">
    <location>
        <begin position="65"/>
        <end position="74"/>
    </location>
</feature>
<organism evidence="2 3">
    <name type="scientific">Desulfosarcina alkanivorans</name>
    <dbReference type="NCBI Taxonomy" id="571177"/>
    <lineage>
        <taxon>Bacteria</taxon>
        <taxon>Pseudomonadati</taxon>
        <taxon>Thermodesulfobacteriota</taxon>
        <taxon>Desulfobacteria</taxon>
        <taxon>Desulfobacterales</taxon>
        <taxon>Desulfosarcinaceae</taxon>
        <taxon>Desulfosarcina</taxon>
    </lineage>
</organism>
<name>A0A5K7YSN8_9BACT</name>
<evidence type="ECO:0000313" key="3">
    <source>
        <dbReference type="Proteomes" id="UP000427906"/>
    </source>
</evidence>
<evidence type="ECO:0000313" key="2">
    <source>
        <dbReference type="EMBL" id="BBO72356.1"/>
    </source>
</evidence>
<proteinExistence type="predicted"/>
<evidence type="ECO:0000256" key="1">
    <source>
        <dbReference type="SAM" id="MobiDB-lite"/>
    </source>
</evidence>
<dbReference type="KEGG" id="dalk:DSCA_62860"/>
<keyword evidence="3" id="KW-1185">Reference proteome</keyword>
<protein>
    <submittedName>
        <fullName evidence="2">Uncharacterized protein</fullName>
    </submittedName>
</protein>
<accession>A0A5K7YSN8</accession>
<reference evidence="2 3" key="1">
    <citation type="submission" date="2019-11" db="EMBL/GenBank/DDBJ databases">
        <title>Comparative genomics of hydrocarbon-degrading Desulfosarcina strains.</title>
        <authorList>
            <person name="Watanabe M."/>
            <person name="Kojima H."/>
            <person name="Fukui M."/>
        </authorList>
    </citation>
    <scope>NUCLEOTIDE SEQUENCE [LARGE SCALE GENOMIC DNA]</scope>
    <source>
        <strain evidence="2 3">PL12</strain>
    </source>
</reference>